<dbReference type="InterPro" id="IPR003018">
    <property type="entry name" value="GAF"/>
</dbReference>
<keyword evidence="4" id="KW-0175">Coiled coil</keyword>
<evidence type="ECO:0000256" key="3">
    <source>
        <dbReference type="ARBA" id="ARBA00023012"/>
    </source>
</evidence>
<dbReference type="GO" id="GO:0000155">
    <property type="term" value="F:phosphorelay sensor kinase activity"/>
    <property type="evidence" value="ECO:0007669"/>
    <property type="project" value="InterPro"/>
</dbReference>
<feature type="coiled-coil region" evidence="4">
    <location>
        <begin position="261"/>
        <end position="288"/>
    </location>
</feature>
<dbReference type="GO" id="GO:0016020">
    <property type="term" value="C:membrane"/>
    <property type="evidence" value="ECO:0007669"/>
    <property type="project" value="InterPro"/>
</dbReference>
<keyword evidence="1" id="KW-0808">Transferase</keyword>
<evidence type="ECO:0000313" key="8">
    <source>
        <dbReference type="EMBL" id="QEC48127.1"/>
    </source>
</evidence>
<dbReference type="EMBL" id="CP042430">
    <property type="protein sequence ID" value="QEC48127.1"/>
    <property type="molecule type" value="Genomic_DNA"/>
</dbReference>
<proteinExistence type="predicted"/>
<dbReference type="SUPFAM" id="SSF55781">
    <property type="entry name" value="GAF domain-like"/>
    <property type="match status" value="2"/>
</dbReference>
<evidence type="ECO:0000256" key="2">
    <source>
        <dbReference type="ARBA" id="ARBA00022777"/>
    </source>
</evidence>
<keyword evidence="3" id="KW-0902">Two-component regulatory system</keyword>
<feature type="domain" description="GAF" evidence="7">
    <location>
        <begin position="5"/>
        <end position="116"/>
    </location>
</feature>
<evidence type="ECO:0000259" key="5">
    <source>
        <dbReference type="Pfam" id="PF02518"/>
    </source>
</evidence>
<dbReference type="GO" id="GO:0046983">
    <property type="term" value="F:protein dimerization activity"/>
    <property type="evidence" value="ECO:0007669"/>
    <property type="project" value="InterPro"/>
</dbReference>
<dbReference type="Pfam" id="PF02518">
    <property type="entry name" value="HATPase_c"/>
    <property type="match status" value="1"/>
</dbReference>
<accession>A0A5B8U564</accession>
<organism evidence="8 9">
    <name type="scientific">Baekduia soli</name>
    <dbReference type="NCBI Taxonomy" id="496014"/>
    <lineage>
        <taxon>Bacteria</taxon>
        <taxon>Bacillati</taxon>
        <taxon>Actinomycetota</taxon>
        <taxon>Thermoleophilia</taxon>
        <taxon>Solirubrobacterales</taxon>
        <taxon>Baekduiaceae</taxon>
        <taxon>Baekduia</taxon>
    </lineage>
</organism>
<dbReference type="Pfam" id="PF13185">
    <property type="entry name" value="GAF_2"/>
    <property type="match status" value="1"/>
</dbReference>
<dbReference type="InterPro" id="IPR003594">
    <property type="entry name" value="HATPase_dom"/>
</dbReference>
<keyword evidence="2" id="KW-0418">Kinase</keyword>
<dbReference type="InterPro" id="IPR050482">
    <property type="entry name" value="Sensor_HK_TwoCompSys"/>
</dbReference>
<dbReference type="PANTHER" id="PTHR24421">
    <property type="entry name" value="NITRATE/NITRITE SENSOR PROTEIN NARX-RELATED"/>
    <property type="match status" value="1"/>
</dbReference>
<evidence type="ECO:0000259" key="6">
    <source>
        <dbReference type="Pfam" id="PF07730"/>
    </source>
</evidence>
<reference evidence="8 9" key="1">
    <citation type="journal article" date="2018" name="J. Microbiol.">
        <title>Baekduia soli gen. nov., sp. nov., a novel bacterium isolated from the soil of Baekdu Mountain and proposal of a novel family name, Baekduiaceae fam. nov.</title>
        <authorList>
            <person name="An D.S."/>
            <person name="Siddiqi M.Z."/>
            <person name="Kim K.H."/>
            <person name="Yu H.S."/>
            <person name="Im W.T."/>
        </authorList>
    </citation>
    <scope>NUCLEOTIDE SEQUENCE [LARGE SCALE GENOMIC DNA]</scope>
    <source>
        <strain evidence="8 9">BR7-21</strain>
    </source>
</reference>
<dbReference type="CDD" id="cd16917">
    <property type="entry name" value="HATPase_UhpB-NarQ-NarX-like"/>
    <property type="match status" value="1"/>
</dbReference>
<dbReference type="Gene3D" id="1.20.5.1930">
    <property type="match status" value="1"/>
</dbReference>
<evidence type="ECO:0000256" key="4">
    <source>
        <dbReference type="SAM" id="Coils"/>
    </source>
</evidence>
<keyword evidence="9" id="KW-1185">Reference proteome</keyword>
<dbReference type="RefSeq" id="WP_146919324.1">
    <property type="nucleotide sequence ID" value="NZ_CP042430.1"/>
</dbReference>
<evidence type="ECO:0000256" key="1">
    <source>
        <dbReference type="ARBA" id="ARBA00022679"/>
    </source>
</evidence>
<name>A0A5B8U564_9ACTN</name>
<dbReference type="InterPro" id="IPR011712">
    <property type="entry name" value="Sig_transdc_His_kin_sub3_dim/P"/>
</dbReference>
<dbReference type="Proteomes" id="UP000321805">
    <property type="component" value="Chromosome"/>
</dbReference>
<dbReference type="InterPro" id="IPR036890">
    <property type="entry name" value="HATPase_C_sf"/>
</dbReference>
<dbReference type="Gene3D" id="3.30.565.10">
    <property type="entry name" value="Histidine kinase-like ATPase, C-terminal domain"/>
    <property type="match status" value="1"/>
</dbReference>
<feature type="domain" description="Histidine kinase/HSP90-like ATPase" evidence="5">
    <location>
        <begin position="388"/>
        <end position="478"/>
    </location>
</feature>
<dbReference type="OrthoDB" id="5241249at2"/>
<feature type="domain" description="Signal transduction histidine kinase subgroup 3 dimerisation and phosphoacceptor" evidence="6">
    <location>
        <begin position="280"/>
        <end position="344"/>
    </location>
</feature>
<dbReference type="SUPFAM" id="SSF55874">
    <property type="entry name" value="ATPase domain of HSP90 chaperone/DNA topoisomerase II/histidine kinase"/>
    <property type="match status" value="1"/>
</dbReference>
<dbReference type="KEGG" id="bsol:FSW04_11485"/>
<protein>
    <submittedName>
        <fullName evidence="8">GAF domain-containing protein</fullName>
    </submittedName>
</protein>
<gene>
    <name evidence="8" type="ORF">FSW04_11485</name>
</gene>
<sequence>MTAVMVADPQRNILQMSPGAFGAPGEVAASHQVNLFDPNSNSARVYNTGQPYISNDSARDPGIRKSYVDIFGIERLMSVPLHRIGLLHIANKPEPFNLDDLERAMALAPRIANIVELATTLLRLRRQQRLEGILADVAVSVASGAGVQSFLVPALEELCEATDANLLAIVPDEAPAIMARRGILQDGDEATVLEEAGGNPGVRAYVVGPRKAGDPGQAAFYVPVRLGHQRLGTLAAFRCRGEPFAQAERRSLMRLANLAALARATERYQEQRSELARLQERQRIADDLHDDVAQILFAAQISLDAILQRDELDDSAAEAIARARGLLIRGDTAIRTVIHRLSTPPAADISTRLSSVVSSVEDEFGMVVSMQIAQDAPMLARHLPRPKSDALVKVARESLVNAAKHAGPCDVVLTLEVPTPDRLVLTVADDGCGRVDDGGAPHHGLASLRRIVSEQGGTLRVVHGPHGGTRVTAGVPLDSQRLSA</sequence>
<dbReference type="Gene3D" id="3.30.450.40">
    <property type="match status" value="2"/>
</dbReference>
<dbReference type="InterPro" id="IPR029016">
    <property type="entry name" value="GAF-like_dom_sf"/>
</dbReference>
<evidence type="ECO:0000313" key="9">
    <source>
        <dbReference type="Proteomes" id="UP000321805"/>
    </source>
</evidence>
<evidence type="ECO:0000259" key="7">
    <source>
        <dbReference type="Pfam" id="PF13185"/>
    </source>
</evidence>
<dbReference type="Pfam" id="PF07730">
    <property type="entry name" value="HisKA_3"/>
    <property type="match status" value="1"/>
</dbReference>
<dbReference type="AlphaFoldDB" id="A0A5B8U564"/>